<dbReference type="SUPFAM" id="SSF57501">
    <property type="entry name" value="Cystine-knot cytokines"/>
    <property type="match status" value="1"/>
</dbReference>
<comment type="similarity">
    <text evidence="2 6">Belongs to the TGF-beta family.</text>
</comment>
<feature type="domain" description="TGF-beta family profile" evidence="8">
    <location>
        <begin position="1"/>
        <end position="106"/>
    </location>
</feature>
<sequence length="106" mass="12429">MFLSLLIIMFQYRQSCQLENMFVDFNEIGWGQWVIEPKIFNAYTCLGNCENLSKSLNHTQLKRIINHKNIHCVPLEFKNLQVITTDDFNIVQTTIENIITTKCGCR</sequence>
<evidence type="ECO:0000313" key="10">
    <source>
        <dbReference type="Proteomes" id="UP000078046"/>
    </source>
</evidence>
<evidence type="ECO:0000256" key="1">
    <source>
        <dbReference type="ARBA" id="ARBA00004613"/>
    </source>
</evidence>
<keyword evidence="4 6" id="KW-0339">Growth factor</keyword>
<proteinExistence type="inferred from homology"/>
<dbReference type="PANTHER" id="PTHR11848">
    <property type="entry name" value="TGF-BETA FAMILY"/>
    <property type="match status" value="1"/>
</dbReference>
<keyword evidence="7" id="KW-0732">Signal</keyword>
<protein>
    <recommendedName>
        <fullName evidence="8">TGF-beta family profile domain-containing protein</fullName>
    </recommendedName>
</protein>
<dbReference type="PROSITE" id="PS51362">
    <property type="entry name" value="TGF_BETA_2"/>
    <property type="match status" value="1"/>
</dbReference>
<organism evidence="9 10">
    <name type="scientific">Intoshia linei</name>
    <dbReference type="NCBI Taxonomy" id="1819745"/>
    <lineage>
        <taxon>Eukaryota</taxon>
        <taxon>Metazoa</taxon>
        <taxon>Spiralia</taxon>
        <taxon>Lophotrochozoa</taxon>
        <taxon>Mesozoa</taxon>
        <taxon>Orthonectida</taxon>
        <taxon>Rhopaluridae</taxon>
        <taxon>Intoshia</taxon>
    </lineage>
</organism>
<evidence type="ECO:0000256" key="2">
    <source>
        <dbReference type="ARBA" id="ARBA00006656"/>
    </source>
</evidence>
<dbReference type="SMART" id="SM00204">
    <property type="entry name" value="TGFB"/>
    <property type="match status" value="1"/>
</dbReference>
<dbReference type="GO" id="GO:0008083">
    <property type="term" value="F:growth factor activity"/>
    <property type="evidence" value="ECO:0007669"/>
    <property type="project" value="UniProtKB-KW"/>
</dbReference>
<accession>A0A177ASF3</accession>
<dbReference type="InterPro" id="IPR017948">
    <property type="entry name" value="TGFb_CS"/>
</dbReference>
<dbReference type="Proteomes" id="UP000078046">
    <property type="component" value="Unassembled WGS sequence"/>
</dbReference>
<comment type="caution">
    <text evidence="9">The sequence shown here is derived from an EMBL/GenBank/DDBJ whole genome shotgun (WGS) entry which is preliminary data.</text>
</comment>
<dbReference type="InterPro" id="IPR001839">
    <property type="entry name" value="TGF-b_C"/>
</dbReference>
<evidence type="ECO:0000313" key="9">
    <source>
        <dbReference type="EMBL" id="OAF64928.1"/>
    </source>
</evidence>
<evidence type="ECO:0000256" key="7">
    <source>
        <dbReference type="SAM" id="SignalP"/>
    </source>
</evidence>
<keyword evidence="3" id="KW-0964">Secreted</keyword>
<evidence type="ECO:0000256" key="4">
    <source>
        <dbReference type="ARBA" id="ARBA00023030"/>
    </source>
</evidence>
<dbReference type="AlphaFoldDB" id="A0A177ASF3"/>
<keyword evidence="10" id="KW-1185">Reference proteome</keyword>
<evidence type="ECO:0000256" key="3">
    <source>
        <dbReference type="ARBA" id="ARBA00022525"/>
    </source>
</evidence>
<evidence type="ECO:0000256" key="6">
    <source>
        <dbReference type="RuleBase" id="RU000354"/>
    </source>
</evidence>
<dbReference type="InterPro" id="IPR029034">
    <property type="entry name" value="Cystine-knot_cytokine"/>
</dbReference>
<comment type="subcellular location">
    <subcellularLocation>
        <location evidence="1">Secreted</location>
    </subcellularLocation>
</comment>
<reference evidence="9 10" key="1">
    <citation type="submission" date="2016-04" db="EMBL/GenBank/DDBJ databases">
        <title>The genome of Intoshia linei affirms orthonectids as highly simplified spiralians.</title>
        <authorList>
            <person name="Mikhailov K.V."/>
            <person name="Slusarev G.S."/>
            <person name="Nikitin M.A."/>
            <person name="Logacheva M.D."/>
            <person name="Penin A."/>
            <person name="Aleoshin V."/>
            <person name="Panchin Y.V."/>
        </authorList>
    </citation>
    <scope>NUCLEOTIDE SEQUENCE [LARGE SCALE GENOMIC DNA]</scope>
    <source>
        <strain evidence="9">Intl2013</strain>
        <tissue evidence="9">Whole animal</tissue>
    </source>
</reference>
<evidence type="ECO:0000259" key="8">
    <source>
        <dbReference type="PROSITE" id="PS51362"/>
    </source>
</evidence>
<gene>
    <name evidence="9" type="ORF">A3Q56_07363</name>
</gene>
<dbReference type="EMBL" id="LWCA01001533">
    <property type="protein sequence ID" value="OAF64928.1"/>
    <property type="molecule type" value="Genomic_DNA"/>
</dbReference>
<name>A0A177ASF3_9BILA</name>
<feature type="signal peptide" evidence="7">
    <location>
        <begin position="1"/>
        <end position="18"/>
    </location>
</feature>
<keyword evidence="5" id="KW-1015">Disulfide bond</keyword>
<evidence type="ECO:0000256" key="5">
    <source>
        <dbReference type="ARBA" id="ARBA00023157"/>
    </source>
</evidence>
<dbReference type="InterPro" id="IPR015615">
    <property type="entry name" value="TGF-beta-rel"/>
</dbReference>
<dbReference type="PRINTS" id="PR00669">
    <property type="entry name" value="INHIBINA"/>
</dbReference>
<dbReference type="GO" id="GO:0005615">
    <property type="term" value="C:extracellular space"/>
    <property type="evidence" value="ECO:0007669"/>
    <property type="project" value="TreeGrafter"/>
</dbReference>
<dbReference type="PROSITE" id="PS00250">
    <property type="entry name" value="TGF_BETA_1"/>
    <property type="match status" value="1"/>
</dbReference>
<dbReference type="Gene3D" id="2.10.90.10">
    <property type="entry name" value="Cystine-knot cytokines"/>
    <property type="match status" value="1"/>
</dbReference>
<dbReference type="Pfam" id="PF00019">
    <property type="entry name" value="TGF_beta"/>
    <property type="match status" value="1"/>
</dbReference>
<dbReference type="GO" id="GO:0005125">
    <property type="term" value="F:cytokine activity"/>
    <property type="evidence" value="ECO:0007669"/>
    <property type="project" value="TreeGrafter"/>
</dbReference>
<feature type="chain" id="PRO_5008056663" description="TGF-beta family profile domain-containing protein" evidence="7">
    <location>
        <begin position="19"/>
        <end position="106"/>
    </location>
</feature>